<accession>A0ABY7YKE1</accession>
<dbReference type="PROSITE" id="PS51007">
    <property type="entry name" value="CYTC"/>
    <property type="match status" value="1"/>
</dbReference>
<dbReference type="InterPro" id="IPR051395">
    <property type="entry name" value="Cytochrome_c_Peroxidase/MauG"/>
</dbReference>
<gene>
    <name evidence="6" type="ORF">PSQ19_13220</name>
</gene>
<dbReference type="Gene3D" id="1.10.760.10">
    <property type="entry name" value="Cytochrome c-like domain"/>
    <property type="match status" value="1"/>
</dbReference>
<keyword evidence="3 4" id="KW-0408">Iron</keyword>
<evidence type="ECO:0000256" key="1">
    <source>
        <dbReference type="ARBA" id="ARBA00022617"/>
    </source>
</evidence>
<dbReference type="InterPro" id="IPR009056">
    <property type="entry name" value="Cyt_c-like_dom"/>
</dbReference>
<keyword evidence="7" id="KW-1185">Reference proteome</keyword>
<dbReference type="Proteomes" id="UP001220530">
    <property type="component" value="Chromosome"/>
</dbReference>
<keyword evidence="2 4" id="KW-0479">Metal-binding</keyword>
<evidence type="ECO:0000256" key="3">
    <source>
        <dbReference type="ARBA" id="ARBA00023004"/>
    </source>
</evidence>
<proteinExistence type="predicted"/>
<dbReference type="SUPFAM" id="SSF46626">
    <property type="entry name" value="Cytochrome c"/>
    <property type="match status" value="1"/>
</dbReference>
<keyword evidence="1 4" id="KW-0349">Heme</keyword>
<reference evidence="6 7" key="1">
    <citation type="submission" date="2023-02" db="EMBL/GenBank/DDBJ databases">
        <title>Devosia algicola sp. nov., isolated from the phycosphere of marine algae.</title>
        <authorList>
            <person name="Kim J.M."/>
            <person name="Lee J.K."/>
            <person name="Choi B.J."/>
            <person name="Bayburt H."/>
            <person name="Jeon C.O."/>
        </authorList>
    </citation>
    <scope>NUCLEOTIDE SEQUENCE [LARGE SCALE GENOMIC DNA]</scope>
    <source>
        <strain evidence="6 7">G20-9</strain>
    </source>
</reference>
<evidence type="ECO:0000256" key="4">
    <source>
        <dbReference type="PROSITE-ProRule" id="PRU00433"/>
    </source>
</evidence>
<evidence type="ECO:0000313" key="6">
    <source>
        <dbReference type="EMBL" id="WDR01702.1"/>
    </source>
</evidence>
<protein>
    <submittedName>
        <fullName evidence="6">Di-heme oxidoredictase family protein</fullName>
    </submittedName>
</protein>
<evidence type="ECO:0000259" key="5">
    <source>
        <dbReference type="PROSITE" id="PS51007"/>
    </source>
</evidence>
<name>A0ABY7YKE1_9HYPH</name>
<sequence>MRTRPESRSLNDESVRLIEFYVSHLAIPTSDAVESARAITGRTIFGTIGCAACHVPSFVTSQRDDAAIFDGKQIWPYSDFLLHDMGADLADGVSVGAASASEWRTAPLWGIGLTEAVSGHSYFLHDGRARTVSEAILWHGGEAAAARSEFQDLSDEERQALLEFLATI</sequence>
<dbReference type="PANTHER" id="PTHR30600">
    <property type="entry name" value="CYTOCHROME C PEROXIDASE-RELATED"/>
    <property type="match status" value="1"/>
</dbReference>
<feature type="domain" description="Cytochrome c" evidence="5">
    <location>
        <begin position="36"/>
        <end position="168"/>
    </location>
</feature>
<dbReference type="EMBL" id="CP118246">
    <property type="protein sequence ID" value="WDR01702.1"/>
    <property type="molecule type" value="Genomic_DNA"/>
</dbReference>
<dbReference type="RefSeq" id="WP_282218112.1">
    <property type="nucleotide sequence ID" value="NZ_CP118246.1"/>
</dbReference>
<dbReference type="Pfam" id="PF06537">
    <property type="entry name" value="DHOR"/>
    <property type="match status" value="1"/>
</dbReference>
<evidence type="ECO:0000256" key="2">
    <source>
        <dbReference type="ARBA" id="ARBA00022723"/>
    </source>
</evidence>
<dbReference type="InterPro" id="IPR036909">
    <property type="entry name" value="Cyt_c-like_dom_sf"/>
</dbReference>
<dbReference type="InterPro" id="IPR010538">
    <property type="entry name" value="DHOR"/>
</dbReference>
<evidence type="ECO:0000313" key="7">
    <source>
        <dbReference type="Proteomes" id="UP001220530"/>
    </source>
</evidence>
<organism evidence="6 7">
    <name type="scientific">Devosia algicola</name>
    <dbReference type="NCBI Taxonomy" id="3026418"/>
    <lineage>
        <taxon>Bacteria</taxon>
        <taxon>Pseudomonadati</taxon>
        <taxon>Pseudomonadota</taxon>
        <taxon>Alphaproteobacteria</taxon>
        <taxon>Hyphomicrobiales</taxon>
        <taxon>Devosiaceae</taxon>
        <taxon>Devosia</taxon>
    </lineage>
</organism>
<dbReference type="PANTHER" id="PTHR30600:SF4">
    <property type="entry name" value="CYTOCHROME C DOMAIN-CONTAINING PROTEIN"/>
    <property type="match status" value="1"/>
</dbReference>